<evidence type="ECO:0000313" key="1">
    <source>
        <dbReference type="EMBL" id="EPS27075.1"/>
    </source>
</evidence>
<accession>S7Z8Z0</accession>
<dbReference type="STRING" id="933388.S7Z8Z0"/>
<sequence>MDLSLDDTATSCDSLRTRYKRAVTDLLRSLKSDPKLNYSSNDLMELNVNLGMFNPEDPDFVASHVCLFKPMPSDEFEKFTFDLSKASRDTRGSHDEYDKRYFEISEDVTEGRCQPDREEVFAMSQDAERTAQYLNIRYEYSRTKTSRFKTLAIISGWTQMDIENSFSKLPEGFLSGFQRCQQIPDWDIRADYEWQDKKTIYPHVMLVMRTGAVAVEGKLFLGELGSIAQVIKNRLAQKEFVTTSLFPVRSVKIYLQNLRSYKAVNANVFPNEFELYRSL</sequence>
<dbReference type="HOGENOM" id="CLU_055854_0_0_1"/>
<keyword evidence="2" id="KW-1185">Reference proteome</keyword>
<evidence type="ECO:0000313" key="2">
    <source>
        <dbReference type="Proteomes" id="UP000019376"/>
    </source>
</evidence>
<dbReference type="PhylomeDB" id="S7Z8Z0"/>
<protein>
    <submittedName>
        <fullName evidence="1">Uncharacterized protein</fullName>
    </submittedName>
</protein>
<proteinExistence type="predicted"/>
<dbReference type="EMBL" id="KB644409">
    <property type="protein sequence ID" value="EPS27075.1"/>
    <property type="molecule type" value="Genomic_DNA"/>
</dbReference>
<dbReference type="OrthoDB" id="4177740at2759"/>
<gene>
    <name evidence="1" type="ORF">PDE_02016</name>
</gene>
<dbReference type="Proteomes" id="UP000019376">
    <property type="component" value="Unassembled WGS sequence"/>
</dbReference>
<name>S7Z8Z0_PENO1</name>
<dbReference type="AlphaFoldDB" id="S7Z8Z0"/>
<reference evidence="1 2" key="1">
    <citation type="journal article" date="2013" name="PLoS ONE">
        <title>Genomic and secretomic analyses reveal unique features of the lignocellulolytic enzyme system of Penicillium decumbens.</title>
        <authorList>
            <person name="Liu G."/>
            <person name="Zhang L."/>
            <person name="Wei X."/>
            <person name="Zou G."/>
            <person name="Qin Y."/>
            <person name="Ma L."/>
            <person name="Li J."/>
            <person name="Zheng H."/>
            <person name="Wang S."/>
            <person name="Wang C."/>
            <person name="Xun L."/>
            <person name="Zhao G.-P."/>
            <person name="Zhou Z."/>
            <person name="Qu Y."/>
        </authorList>
    </citation>
    <scope>NUCLEOTIDE SEQUENCE [LARGE SCALE GENOMIC DNA]</scope>
    <source>
        <strain evidence="2">114-2 / CGMCC 5302</strain>
    </source>
</reference>
<organism evidence="1 2">
    <name type="scientific">Penicillium oxalicum (strain 114-2 / CGMCC 5302)</name>
    <name type="common">Penicillium decumbens</name>
    <dbReference type="NCBI Taxonomy" id="933388"/>
    <lineage>
        <taxon>Eukaryota</taxon>
        <taxon>Fungi</taxon>
        <taxon>Dikarya</taxon>
        <taxon>Ascomycota</taxon>
        <taxon>Pezizomycotina</taxon>
        <taxon>Eurotiomycetes</taxon>
        <taxon>Eurotiomycetidae</taxon>
        <taxon>Eurotiales</taxon>
        <taxon>Aspergillaceae</taxon>
        <taxon>Penicillium</taxon>
    </lineage>
</organism>